<comment type="caution">
    <text evidence="1">The sequence shown here is derived from an EMBL/GenBank/DDBJ whole genome shotgun (WGS) entry which is preliminary data.</text>
</comment>
<reference evidence="1 2" key="2">
    <citation type="submission" date="2020-08" db="EMBL/GenBank/DDBJ databases">
        <title>Stappia taiwanensis sp. nov., isolated from a coastal thermal spring.</title>
        <authorList>
            <person name="Kampfer P."/>
        </authorList>
    </citation>
    <scope>NUCLEOTIDE SEQUENCE [LARGE SCALE GENOMIC DNA]</scope>
    <source>
        <strain evidence="1 2">DSM 23284</strain>
    </source>
</reference>
<evidence type="ECO:0000313" key="1">
    <source>
        <dbReference type="EMBL" id="MBA4610776.1"/>
    </source>
</evidence>
<dbReference type="Pfam" id="PF14345">
    <property type="entry name" value="GDYXXLXY"/>
    <property type="match status" value="1"/>
</dbReference>
<accession>A0A838XQB1</accession>
<dbReference type="EMBL" id="JACEON010000003">
    <property type="protein sequence ID" value="MBA4610776.1"/>
    <property type="molecule type" value="Genomic_DNA"/>
</dbReference>
<gene>
    <name evidence="1" type="ORF">H1W37_03875</name>
</gene>
<reference evidence="1 2" key="1">
    <citation type="submission" date="2020-07" db="EMBL/GenBank/DDBJ databases">
        <authorList>
            <person name="Li M."/>
        </authorList>
    </citation>
    <scope>NUCLEOTIDE SEQUENCE [LARGE SCALE GENOMIC DNA]</scope>
    <source>
        <strain evidence="1 2">DSM 23284</strain>
    </source>
</reference>
<dbReference type="InterPro" id="IPR025833">
    <property type="entry name" value="GDYXXLXY"/>
</dbReference>
<evidence type="ECO:0000313" key="2">
    <source>
        <dbReference type="Proteomes" id="UP000559404"/>
    </source>
</evidence>
<dbReference type="AlphaFoldDB" id="A0A838XQB1"/>
<dbReference type="RefSeq" id="WP_181758980.1">
    <property type="nucleotide sequence ID" value="NZ_BMCR01000004.1"/>
</dbReference>
<sequence>MSTALRSPWLRWGLAALIQLLLVALPLADRLSVHYSGAEVTLALRPVDPRDLLRGDYVILNPAIGEVDVSVVGSPENLQAGDRVWTVVEPDADGIYRAVDLLRTPPAAGRIALNGTVRRIAAGNRVLIDYGLDAFFVPEGRGREIEQIDSSTMRLVVAVSADGRSAPLRLLADGKVLLQDSAF</sequence>
<proteinExistence type="predicted"/>
<protein>
    <submittedName>
        <fullName evidence="1">GDYXXLXY domain-containing protein</fullName>
    </submittedName>
</protein>
<dbReference type="Proteomes" id="UP000559404">
    <property type="component" value="Unassembled WGS sequence"/>
</dbReference>
<organism evidence="1 2">
    <name type="scientific">Stappia taiwanensis</name>
    <dbReference type="NCBI Taxonomy" id="992267"/>
    <lineage>
        <taxon>Bacteria</taxon>
        <taxon>Pseudomonadati</taxon>
        <taxon>Pseudomonadota</taxon>
        <taxon>Alphaproteobacteria</taxon>
        <taxon>Hyphomicrobiales</taxon>
        <taxon>Stappiaceae</taxon>
        <taxon>Stappia</taxon>
    </lineage>
</organism>
<keyword evidence="2" id="KW-1185">Reference proteome</keyword>
<name>A0A838XQB1_9HYPH</name>